<organism evidence="2 3">
    <name type="scientific">Saccharothrix algeriensis</name>
    <dbReference type="NCBI Taxonomy" id="173560"/>
    <lineage>
        <taxon>Bacteria</taxon>
        <taxon>Bacillati</taxon>
        <taxon>Actinomycetota</taxon>
        <taxon>Actinomycetes</taxon>
        <taxon>Pseudonocardiales</taxon>
        <taxon>Pseudonocardiaceae</taxon>
        <taxon>Saccharothrix</taxon>
    </lineage>
</organism>
<reference evidence="2" key="1">
    <citation type="submission" date="2021-04" db="EMBL/GenBank/DDBJ databases">
        <title>Saccharothrix algeriensis WGS.</title>
        <authorList>
            <person name="Stuskova K."/>
            <person name="Hakalova E."/>
            <person name="Tebbal A.B."/>
            <person name="Eichmeier A."/>
        </authorList>
    </citation>
    <scope>NUCLEOTIDE SEQUENCE</scope>
    <source>
        <strain evidence="2">NRRL B-24137</strain>
    </source>
</reference>
<dbReference type="AlphaFoldDB" id="A0A8T8I1C7"/>
<gene>
    <name evidence="2" type="ORF">J7S33_07380</name>
</gene>
<feature type="region of interest" description="Disordered" evidence="1">
    <location>
        <begin position="1"/>
        <end position="96"/>
    </location>
</feature>
<dbReference type="Pfam" id="PF19844">
    <property type="entry name" value="DUF6319"/>
    <property type="match status" value="1"/>
</dbReference>
<proteinExistence type="predicted"/>
<sequence length="182" mass="19389">MRGNRPSIEQLFYDPAGSGRTRREDQNVQADTLVEQQDQVDAEAPAAPVPAEDGPATAQQEDEPAAPRQEEPAPAQPAAKPAKTRAPKSTAKKTRTVELTLTVTGTADGEWQADLVHGTKRVVQGLAISAAAVSKAAKELHEDIAGGIDEVIEAARSQHRTRMEELEAELAKVKAALAELSE</sequence>
<feature type="compositionally biased region" description="Low complexity" evidence="1">
    <location>
        <begin position="72"/>
        <end position="81"/>
    </location>
</feature>
<protein>
    <submittedName>
        <fullName evidence="2">Uncharacterized protein</fullName>
    </submittedName>
</protein>
<evidence type="ECO:0000256" key="1">
    <source>
        <dbReference type="SAM" id="MobiDB-lite"/>
    </source>
</evidence>
<dbReference type="Proteomes" id="UP000671828">
    <property type="component" value="Chromosome"/>
</dbReference>
<feature type="compositionally biased region" description="Low complexity" evidence="1">
    <location>
        <begin position="35"/>
        <end position="53"/>
    </location>
</feature>
<name>A0A8T8I1C7_9PSEU</name>
<dbReference type="InterPro" id="IPR046282">
    <property type="entry name" value="DUF6319"/>
</dbReference>
<evidence type="ECO:0000313" key="3">
    <source>
        <dbReference type="Proteomes" id="UP000671828"/>
    </source>
</evidence>
<accession>A0A8T8I1C7</accession>
<feature type="compositionally biased region" description="Basic residues" evidence="1">
    <location>
        <begin position="82"/>
        <end position="94"/>
    </location>
</feature>
<evidence type="ECO:0000313" key="2">
    <source>
        <dbReference type="EMBL" id="QTR04655.1"/>
    </source>
</evidence>
<dbReference type="EMBL" id="CP072788">
    <property type="protein sequence ID" value="QTR04655.1"/>
    <property type="molecule type" value="Genomic_DNA"/>
</dbReference>